<evidence type="ECO:0000313" key="3">
    <source>
        <dbReference type="EMBL" id="OGL89293.1"/>
    </source>
</evidence>
<feature type="domain" description="GIY-YIG" evidence="2">
    <location>
        <begin position="3"/>
        <end position="79"/>
    </location>
</feature>
<comment type="caution">
    <text evidence="3">The sequence shown here is derived from an EMBL/GenBank/DDBJ whole genome shotgun (WGS) entry which is preliminary data.</text>
</comment>
<evidence type="ECO:0000256" key="1">
    <source>
        <dbReference type="ARBA" id="ARBA00007435"/>
    </source>
</evidence>
<evidence type="ECO:0000259" key="2">
    <source>
        <dbReference type="PROSITE" id="PS50164"/>
    </source>
</evidence>
<protein>
    <submittedName>
        <fullName evidence="3">Excinuclease ABC subunit C</fullName>
    </submittedName>
</protein>
<reference evidence="3 4" key="1">
    <citation type="journal article" date="2016" name="Nat. Commun.">
        <title>Thousands of microbial genomes shed light on interconnected biogeochemical processes in an aquifer system.</title>
        <authorList>
            <person name="Anantharaman K."/>
            <person name="Brown C.T."/>
            <person name="Hug L.A."/>
            <person name="Sharon I."/>
            <person name="Castelle C.J."/>
            <person name="Probst A.J."/>
            <person name="Thomas B.C."/>
            <person name="Singh A."/>
            <person name="Wilkins M.J."/>
            <person name="Karaoz U."/>
            <person name="Brodie E.L."/>
            <person name="Williams K.H."/>
            <person name="Hubbard S.S."/>
            <person name="Banfield J.F."/>
        </authorList>
    </citation>
    <scope>NUCLEOTIDE SEQUENCE [LARGE SCALE GENOMIC DNA]</scope>
</reference>
<dbReference type="SUPFAM" id="SSF82771">
    <property type="entry name" value="GIY-YIG endonuclease"/>
    <property type="match status" value="1"/>
</dbReference>
<evidence type="ECO:0000313" key="4">
    <source>
        <dbReference type="Proteomes" id="UP000176678"/>
    </source>
</evidence>
<dbReference type="InterPro" id="IPR035901">
    <property type="entry name" value="GIY-YIG_endonuc_sf"/>
</dbReference>
<dbReference type="AlphaFoldDB" id="A0A1F7VFS3"/>
<dbReference type="Pfam" id="PF01541">
    <property type="entry name" value="GIY-YIG"/>
    <property type="match status" value="1"/>
</dbReference>
<dbReference type="PANTHER" id="PTHR34477:SF5">
    <property type="entry name" value="BSL5627 PROTEIN"/>
    <property type="match status" value="1"/>
</dbReference>
<dbReference type="PANTHER" id="PTHR34477">
    <property type="entry name" value="UPF0213 PROTEIN YHBQ"/>
    <property type="match status" value="1"/>
</dbReference>
<dbReference type="EMBL" id="MGES01000008">
    <property type="protein sequence ID" value="OGL89293.1"/>
    <property type="molecule type" value="Genomic_DNA"/>
</dbReference>
<sequence>MGKQYYVYIATNQRSTVLYTGVTNNIHRRAEEHHDKLKKSFTARYNVNKIVYFEVFNDPEEAIIAEKKIKGGSREDKIKRINQMNPTWRDLIKE</sequence>
<dbReference type="InterPro" id="IPR050190">
    <property type="entry name" value="UPF0213_domain"/>
</dbReference>
<dbReference type="CDD" id="cd10448">
    <property type="entry name" value="GIY-YIG_unchar_3"/>
    <property type="match status" value="1"/>
</dbReference>
<dbReference type="Proteomes" id="UP000176678">
    <property type="component" value="Unassembled WGS sequence"/>
</dbReference>
<organism evidence="3 4">
    <name type="scientific">Candidatus Uhrbacteria bacterium RIFCSPLOWO2_02_FULL_51_9</name>
    <dbReference type="NCBI Taxonomy" id="1802410"/>
    <lineage>
        <taxon>Bacteria</taxon>
        <taxon>Candidatus Uhriibacteriota</taxon>
    </lineage>
</organism>
<accession>A0A1F7VFS3</accession>
<dbReference type="PROSITE" id="PS50164">
    <property type="entry name" value="GIY_YIG"/>
    <property type="match status" value="1"/>
</dbReference>
<dbReference type="InterPro" id="IPR000305">
    <property type="entry name" value="GIY-YIG_endonuc"/>
</dbReference>
<dbReference type="Gene3D" id="3.40.1440.10">
    <property type="entry name" value="GIY-YIG endonuclease"/>
    <property type="match status" value="1"/>
</dbReference>
<comment type="similarity">
    <text evidence="1">Belongs to the UPF0213 family.</text>
</comment>
<proteinExistence type="inferred from homology"/>
<gene>
    <name evidence="3" type="ORF">A3H75_01550</name>
</gene>
<name>A0A1F7VFS3_9BACT</name>